<dbReference type="GO" id="GO:0046872">
    <property type="term" value="F:metal ion binding"/>
    <property type="evidence" value="ECO:0007669"/>
    <property type="project" value="UniProtKB-KW"/>
</dbReference>
<evidence type="ECO:0000313" key="5">
    <source>
        <dbReference type="Proteomes" id="UP001061958"/>
    </source>
</evidence>
<comment type="caution">
    <text evidence="4">The sequence shown here is derived from an EMBL/GenBank/DDBJ whole genome shotgun (WGS) entry which is preliminary data.</text>
</comment>
<evidence type="ECO:0000256" key="1">
    <source>
        <dbReference type="ARBA" id="ARBA00010759"/>
    </source>
</evidence>
<dbReference type="PRINTS" id="PR01576">
    <property type="entry name" value="PDEFORMYLASE"/>
</dbReference>
<dbReference type="EC" id="3.5.1.88" evidence="2 3"/>
<keyword evidence="3" id="KW-0648">Protein biosynthesis</keyword>
<name>A0A9C7Q2Q3_9RHOD</name>
<dbReference type="AlphaFoldDB" id="A0A9C7Q2Q3"/>
<dbReference type="InterPro" id="IPR036821">
    <property type="entry name" value="Peptide_deformylase_sf"/>
</dbReference>
<reference evidence="4" key="2">
    <citation type="submission" date="2022-01" db="EMBL/GenBank/DDBJ databases">
        <authorList>
            <person name="Hirooka S."/>
            <person name="Miyagishima S.Y."/>
        </authorList>
    </citation>
    <scope>NUCLEOTIDE SEQUENCE</scope>
    <source>
        <strain evidence="4">NBRC 102759</strain>
    </source>
</reference>
<keyword evidence="3" id="KW-0479">Metal-binding</keyword>
<dbReference type="SUPFAM" id="SSF56420">
    <property type="entry name" value="Peptide deformylase"/>
    <property type="match status" value="1"/>
</dbReference>
<dbReference type="EMBL" id="BQMJ01000060">
    <property type="protein sequence ID" value="GJQ14805.1"/>
    <property type="molecule type" value="Genomic_DNA"/>
</dbReference>
<dbReference type="CDD" id="cd00487">
    <property type="entry name" value="Pep_deformylase"/>
    <property type="match status" value="1"/>
</dbReference>
<dbReference type="GO" id="GO:0006412">
    <property type="term" value="P:translation"/>
    <property type="evidence" value="ECO:0007669"/>
    <property type="project" value="UniProtKB-KW"/>
</dbReference>
<protein>
    <recommendedName>
        <fullName evidence="2 3">Peptide deformylase</fullName>
        <ecNumber evidence="2 3">3.5.1.88</ecNumber>
    </recommendedName>
</protein>
<comment type="function">
    <text evidence="3">Removes the formyl group from the N-terminal Met of newly synthesized proteins.</text>
</comment>
<dbReference type="GO" id="GO:0042586">
    <property type="term" value="F:peptide deformylase activity"/>
    <property type="evidence" value="ECO:0007669"/>
    <property type="project" value="UniProtKB-EC"/>
</dbReference>
<gene>
    <name evidence="4" type="ORF">GpartN1_g6596.t1</name>
</gene>
<accession>A0A9C7Q2Q3</accession>
<keyword evidence="3" id="KW-0378">Hydrolase</keyword>
<dbReference type="NCBIfam" id="NF001159">
    <property type="entry name" value="PRK00150.1-3"/>
    <property type="match status" value="1"/>
</dbReference>
<sequence>MAFLIAANQVMIGPSCYVRNGTGLNVLPGNSCMMSNGKFSGKPILCGRKKKLLVPPCLRPKRPSFQQLHREVSLVEVSGEDYVSNQVNMSGLVDLPKTLEVLKYPDPRLRNENAQVDPCHPTVGEIARKMFQVMYADKGVGLAAPQVGINQRLMVYNPTGKQSSFLSQVVMVNPKIVDCSDKRVIDLEGCLSFPGIAGKVSRHEWVRVEAFKPGGKKIKLKLEGWQARIFQHEYDHLDGILFIDRMEPEERARAQVVLDQLVNNYKGEGIPAL</sequence>
<reference evidence="4" key="1">
    <citation type="journal article" date="2022" name="Proc. Natl. Acad. Sci. U.S.A.">
        <title>Life cycle and functional genomics of the unicellular red alga Galdieria for elucidating algal and plant evolution and industrial use.</title>
        <authorList>
            <person name="Hirooka S."/>
            <person name="Itabashi T."/>
            <person name="Ichinose T.M."/>
            <person name="Onuma R."/>
            <person name="Fujiwara T."/>
            <person name="Yamashita S."/>
            <person name="Jong L.W."/>
            <person name="Tomita R."/>
            <person name="Iwane A.H."/>
            <person name="Miyagishima S.Y."/>
        </authorList>
    </citation>
    <scope>NUCLEOTIDE SEQUENCE</scope>
    <source>
        <strain evidence="4">NBRC 102759</strain>
    </source>
</reference>
<dbReference type="Gene3D" id="3.90.45.10">
    <property type="entry name" value="Peptide deformylase"/>
    <property type="match status" value="1"/>
</dbReference>
<dbReference type="NCBIfam" id="TIGR00079">
    <property type="entry name" value="pept_deformyl"/>
    <property type="match status" value="1"/>
</dbReference>
<comment type="similarity">
    <text evidence="1 3">Belongs to the polypeptide deformylase family.</text>
</comment>
<evidence type="ECO:0000256" key="3">
    <source>
        <dbReference type="RuleBase" id="RU362111"/>
    </source>
</evidence>
<dbReference type="PANTHER" id="PTHR10458">
    <property type="entry name" value="PEPTIDE DEFORMYLASE"/>
    <property type="match status" value="1"/>
</dbReference>
<dbReference type="Proteomes" id="UP001061958">
    <property type="component" value="Unassembled WGS sequence"/>
</dbReference>
<keyword evidence="5" id="KW-1185">Reference proteome</keyword>
<dbReference type="OrthoDB" id="276063at2759"/>
<proteinExistence type="inferred from homology"/>
<dbReference type="HAMAP" id="MF_00163">
    <property type="entry name" value="Pep_deformylase"/>
    <property type="match status" value="1"/>
</dbReference>
<dbReference type="Pfam" id="PF01327">
    <property type="entry name" value="Pep_deformylase"/>
    <property type="match status" value="1"/>
</dbReference>
<evidence type="ECO:0000313" key="4">
    <source>
        <dbReference type="EMBL" id="GJQ14805.1"/>
    </source>
</evidence>
<comment type="catalytic activity">
    <reaction evidence="3">
        <text>N-terminal N-formyl-L-methionyl-[peptide] + H2O = N-terminal L-methionyl-[peptide] + formate</text>
        <dbReference type="Rhea" id="RHEA:24420"/>
        <dbReference type="Rhea" id="RHEA-COMP:10639"/>
        <dbReference type="Rhea" id="RHEA-COMP:10640"/>
        <dbReference type="ChEBI" id="CHEBI:15377"/>
        <dbReference type="ChEBI" id="CHEBI:15740"/>
        <dbReference type="ChEBI" id="CHEBI:49298"/>
        <dbReference type="ChEBI" id="CHEBI:64731"/>
        <dbReference type="EC" id="3.5.1.88"/>
    </reaction>
</comment>
<dbReference type="InterPro" id="IPR023635">
    <property type="entry name" value="Peptide_deformylase"/>
</dbReference>
<dbReference type="PANTHER" id="PTHR10458:SF22">
    <property type="entry name" value="PEPTIDE DEFORMYLASE"/>
    <property type="match status" value="1"/>
</dbReference>
<evidence type="ECO:0000256" key="2">
    <source>
        <dbReference type="ARBA" id="ARBA00012175"/>
    </source>
</evidence>
<organism evidence="4 5">
    <name type="scientific">Galdieria partita</name>
    <dbReference type="NCBI Taxonomy" id="83374"/>
    <lineage>
        <taxon>Eukaryota</taxon>
        <taxon>Rhodophyta</taxon>
        <taxon>Bangiophyceae</taxon>
        <taxon>Galdieriales</taxon>
        <taxon>Galdieriaceae</taxon>
        <taxon>Galdieria</taxon>
    </lineage>
</organism>